<keyword evidence="2" id="KW-1185">Reference proteome</keyword>
<accession>A0A9X4SG37</accession>
<feature type="non-terminal residue" evidence="1">
    <location>
        <position position="1"/>
    </location>
</feature>
<proteinExistence type="predicted"/>
<organism evidence="1 2">
    <name type="scientific">Lactococcus formosensis</name>
    <dbReference type="NCBI Taxonomy" id="1281486"/>
    <lineage>
        <taxon>Bacteria</taxon>
        <taxon>Bacillati</taxon>
        <taxon>Bacillota</taxon>
        <taxon>Bacilli</taxon>
        <taxon>Lactobacillales</taxon>
        <taxon>Streptococcaceae</taxon>
        <taxon>Lactococcus</taxon>
    </lineage>
</organism>
<comment type="caution">
    <text evidence="1">The sequence shown here is derived from an EMBL/GenBank/DDBJ whole genome shotgun (WGS) entry which is preliminary data.</text>
</comment>
<feature type="non-terminal residue" evidence="1">
    <location>
        <position position="88"/>
    </location>
</feature>
<protein>
    <submittedName>
        <fullName evidence="1">Uncharacterized protein</fullName>
    </submittedName>
</protein>
<dbReference type="Proteomes" id="UP001153199">
    <property type="component" value="Unassembled WGS sequence"/>
</dbReference>
<dbReference type="RefSeq" id="WP_279369169.1">
    <property type="nucleotide sequence ID" value="NZ_JAMWFV010000109.1"/>
</dbReference>
<gene>
    <name evidence="1" type="ORF">NF717_12050</name>
</gene>
<evidence type="ECO:0000313" key="1">
    <source>
        <dbReference type="EMBL" id="MDG6146367.1"/>
    </source>
</evidence>
<reference evidence="1" key="1">
    <citation type="submission" date="2022-06" db="EMBL/GenBank/DDBJ databases">
        <title>Lactococcus from bovine mastitis in China.</title>
        <authorList>
            <person name="Lin Y."/>
            <person name="Han B."/>
        </authorList>
    </citation>
    <scope>NUCLEOTIDE SEQUENCE</scope>
    <source>
        <strain evidence="1">Ningxia-I-26</strain>
    </source>
</reference>
<evidence type="ECO:0000313" key="2">
    <source>
        <dbReference type="Proteomes" id="UP001153199"/>
    </source>
</evidence>
<sequence length="88" mass="10216">TTTIYEWLGVERFKTNLKLETFELLEDYSEDFKKEIDDIKTAVLSTIDDNSKNVSSLKRIQIIPCSKISAKDVEQDGQSIVLEDYYFV</sequence>
<dbReference type="EMBL" id="JAMWFV010000109">
    <property type="protein sequence ID" value="MDG6146367.1"/>
    <property type="molecule type" value="Genomic_DNA"/>
</dbReference>
<dbReference type="AlphaFoldDB" id="A0A9X4SG37"/>
<name>A0A9X4SG37_9LACT</name>